<keyword evidence="7 10" id="KW-0472">Membrane</keyword>
<reference evidence="15 16" key="1">
    <citation type="submission" date="2023-06" db="EMBL/GenBank/DDBJ databases">
        <title>Pelomonas sp. APW6 16S ribosomal RNA gene genome sequencing and assembly.</title>
        <authorList>
            <person name="Woo H."/>
        </authorList>
    </citation>
    <scope>NUCLEOTIDE SEQUENCE [LARGE SCALE GENOMIC DNA]</scope>
    <source>
        <strain evidence="15 16">APW6</strain>
    </source>
</reference>
<dbReference type="Pfam" id="PF00593">
    <property type="entry name" value="TonB_dep_Rec_b-barrel"/>
    <property type="match status" value="1"/>
</dbReference>
<comment type="similarity">
    <text evidence="2 10 11">Belongs to the TonB-dependent receptor family.</text>
</comment>
<feature type="domain" description="TonB-dependent receptor-like beta-barrel" evidence="13">
    <location>
        <begin position="378"/>
        <end position="908"/>
    </location>
</feature>
<organism evidence="15 16">
    <name type="scientific">Roseateles subflavus</name>
    <dbReference type="NCBI Taxonomy" id="3053353"/>
    <lineage>
        <taxon>Bacteria</taxon>
        <taxon>Pseudomonadati</taxon>
        <taxon>Pseudomonadota</taxon>
        <taxon>Betaproteobacteria</taxon>
        <taxon>Burkholderiales</taxon>
        <taxon>Sphaerotilaceae</taxon>
        <taxon>Roseateles</taxon>
    </lineage>
</organism>
<evidence type="ECO:0000256" key="4">
    <source>
        <dbReference type="ARBA" id="ARBA00022452"/>
    </source>
</evidence>
<dbReference type="EMBL" id="JASVDS010000002">
    <property type="protein sequence ID" value="MDL5031500.1"/>
    <property type="molecule type" value="Genomic_DNA"/>
</dbReference>
<evidence type="ECO:0000256" key="7">
    <source>
        <dbReference type="ARBA" id="ARBA00023136"/>
    </source>
</evidence>
<evidence type="ECO:0000256" key="11">
    <source>
        <dbReference type="RuleBase" id="RU003357"/>
    </source>
</evidence>
<dbReference type="PROSITE" id="PS52016">
    <property type="entry name" value="TONB_DEPENDENT_REC_3"/>
    <property type="match status" value="1"/>
</dbReference>
<evidence type="ECO:0000256" key="5">
    <source>
        <dbReference type="ARBA" id="ARBA00022692"/>
    </source>
</evidence>
<keyword evidence="4 10" id="KW-1134">Transmembrane beta strand</keyword>
<dbReference type="Gene3D" id="2.170.130.10">
    <property type="entry name" value="TonB-dependent receptor, plug domain"/>
    <property type="match status" value="1"/>
</dbReference>
<keyword evidence="16" id="KW-1185">Reference proteome</keyword>
<keyword evidence="6 11" id="KW-0798">TonB box</keyword>
<dbReference type="Proteomes" id="UP001238603">
    <property type="component" value="Unassembled WGS sequence"/>
</dbReference>
<comment type="caution">
    <text evidence="15">The sequence shown here is derived from an EMBL/GenBank/DDBJ whole genome shotgun (WGS) entry which is preliminary data.</text>
</comment>
<feature type="signal peptide" evidence="12">
    <location>
        <begin position="1"/>
        <end position="29"/>
    </location>
</feature>
<keyword evidence="3 10" id="KW-0813">Transport</keyword>
<dbReference type="Pfam" id="PF07715">
    <property type="entry name" value="Plug"/>
    <property type="match status" value="1"/>
</dbReference>
<feature type="domain" description="TonB-dependent receptor plug" evidence="14">
    <location>
        <begin position="54"/>
        <end position="171"/>
    </location>
</feature>
<evidence type="ECO:0000256" key="1">
    <source>
        <dbReference type="ARBA" id="ARBA00004571"/>
    </source>
</evidence>
<keyword evidence="5 10" id="KW-0812">Transmembrane</keyword>
<name>A0ABT7LIP5_9BURK</name>
<keyword evidence="8 15" id="KW-0675">Receptor</keyword>
<dbReference type="SUPFAM" id="SSF56935">
    <property type="entry name" value="Porins"/>
    <property type="match status" value="1"/>
</dbReference>
<feature type="chain" id="PRO_5047492374" evidence="12">
    <location>
        <begin position="30"/>
        <end position="936"/>
    </location>
</feature>
<evidence type="ECO:0000313" key="15">
    <source>
        <dbReference type="EMBL" id="MDL5031500.1"/>
    </source>
</evidence>
<evidence type="ECO:0000256" key="9">
    <source>
        <dbReference type="ARBA" id="ARBA00023237"/>
    </source>
</evidence>
<dbReference type="PANTHER" id="PTHR47234:SF2">
    <property type="entry name" value="TONB-DEPENDENT RECEPTOR"/>
    <property type="match status" value="1"/>
</dbReference>
<dbReference type="RefSeq" id="WP_285981629.1">
    <property type="nucleotide sequence ID" value="NZ_JASVDS010000002.1"/>
</dbReference>
<evidence type="ECO:0000259" key="13">
    <source>
        <dbReference type="Pfam" id="PF00593"/>
    </source>
</evidence>
<accession>A0ABT7LIP5</accession>
<dbReference type="Gene3D" id="2.40.170.20">
    <property type="entry name" value="TonB-dependent receptor, beta-barrel domain"/>
    <property type="match status" value="1"/>
</dbReference>
<evidence type="ECO:0000256" key="2">
    <source>
        <dbReference type="ARBA" id="ARBA00009810"/>
    </source>
</evidence>
<dbReference type="InterPro" id="IPR039426">
    <property type="entry name" value="TonB-dep_rcpt-like"/>
</dbReference>
<evidence type="ECO:0000313" key="16">
    <source>
        <dbReference type="Proteomes" id="UP001238603"/>
    </source>
</evidence>
<proteinExistence type="inferred from homology"/>
<keyword evidence="12" id="KW-0732">Signal</keyword>
<keyword evidence="9 10" id="KW-0998">Cell outer membrane</keyword>
<evidence type="ECO:0000256" key="8">
    <source>
        <dbReference type="ARBA" id="ARBA00023170"/>
    </source>
</evidence>
<gene>
    <name evidence="15" type="ORF">QRD43_06225</name>
</gene>
<evidence type="ECO:0000256" key="3">
    <source>
        <dbReference type="ARBA" id="ARBA00022448"/>
    </source>
</evidence>
<dbReference type="InterPro" id="IPR036942">
    <property type="entry name" value="Beta-barrel_TonB_sf"/>
</dbReference>
<comment type="subcellular location">
    <subcellularLocation>
        <location evidence="1 10">Cell outer membrane</location>
        <topology evidence="1 10">Multi-pass membrane protein</topology>
    </subcellularLocation>
</comment>
<dbReference type="InterPro" id="IPR012910">
    <property type="entry name" value="Plug_dom"/>
</dbReference>
<dbReference type="PANTHER" id="PTHR47234">
    <property type="match status" value="1"/>
</dbReference>
<protein>
    <submittedName>
        <fullName evidence="15">TonB-dependent receptor</fullName>
    </submittedName>
</protein>
<dbReference type="InterPro" id="IPR037066">
    <property type="entry name" value="Plug_dom_sf"/>
</dbReference>
<dbReference type="PROSITE" id="PS51257">
    <property type="entry name" value="PROKAR_LIPOPROTEIN"/>
    <property type="match status" value="1"/>
</dbReference>
<evidence type="ECO:0000256" key="10">
    <source>
        <dbReference type="PROSITE-ProRule" id="PRU01360"/>
    </source>
</evidence>
<evidence type="ECO:0000256" key="12">
    <source>
        <dbReference type="SAM" id="SignalP"/>
    </source>
</evidence>
<evidence type="ECO:0000259" key="14">
    <source>
        <dbReference type="Pfam" id="PF07715"/>
    </source>
</evidence>
<evidence type="ECO:0000256" key="6">
    <source>
        <dbReference type="ARBA" id="ARBA00023077"/>
    </source>
</evidence>
<dbReference type="InterPro" id="IPR000531">
    <property type="entry name" value="Beta-barrel_TonB"/>
</dbReference>
<sequence length="936" mass="101771">MSRIIISQRKLALSTLAIASSVACLSAHAQAQSEPVQLQRVEITGSNIKRLAAETASPVQVITRNEVKQTGANTVRQVLDTITATNTGELRDDGNSSSFAAGATGVGMRGLGKAATLVLLNGRRIANFGLADGAKETFVNIDSIPADVIDRVEILKDGASAIYGSDAMAGVINIITRRDYSGVGLSASYQRGVSPATGKQTTAGIVAGMGDMARDRYNVLANLELYKREGYMQKDIIPYYPAWHKQFVSPAFGDPSLVSYPGNLLKGAKDKNGNFVASSRVASPLCPASQLNSAKACTSDLTGINPFSDPAQRVNLYTAGRYAVNENVEAFAEVSLSHTKTEYRDLPFGINSPGTPFRWFDGNSKTIQTVNKPLLAANNPANNTGGVAGLEYRFMDNLDMWGAPATADQYRVMAGFRGTYGNWDWETAFGQIGADAKKGGVGAHRTSFINAVESGEYKIGAQNSQELLDRMFVPLEMKGENRTRFIDAKVSGEVAKLPAGALQMAVGVDLRDEHLKIKSSDNVMNAEIINRGSVWVEGDRKLTAAFVELEGPIVKSLTANGALRYDKATGFDGRVSPKLGLRWEASPQFLLRGTIAGGFRAPNIPETLGKVGLTGFFNSTYDPKRCDTATAIRDALRLGDANDKQDATTAYNTGCLASVPAMISANSKLKPELSTSKTVGFVFEPVRDFSVAVDYFHIERRDEISYRDPSYVLDREDKPEYAALIARQPISAQDQAWAARANALKPGANLKWDAGQLITLLLQYENFGKTESSGIDIDMKGRFKVADVGTFTVGWQTTYALKSRGWDIDANEWRPNTVGLRSTPRVRSILTTQWARGDWTAGLRFNYTSRTELNFDETDPSVWGEASCQARLKPGSLPCYYGKDLVTSFNMAYSGIKNLRLSMNIGNLFHDEFPVDLRGGYGVRPRTIKVGAEYKF</sequence>